<reference evidence="1 2" key="1">
    <citation type="submission" date="2019-10" db="EMBL/GenBank/DDBJ databases">
        <title>Genome Sequences from Six Type Strain Members of the Archaeal Family Sulfolobaceae: Acidianus ambivalens, Acidianus infernus, Metallosphaera prunae, Stygiolobus azoricus, Sulfolobus metallicus, and Sulfurisphaera ohwakuensis.</title>
        <authorList>
            <person name="Counts J.A."/>
            <person name="Kelly R.M."/>
        </authorList>
    </citation>
    <scope>NUCLEOTIDE SEQUENCE [LARGE SCALE GENOMIC DNA]</scope>
    <source>
        <strain evidence="1 2">FC6</strain>
    </source>
</reference>
<dbReference type="Proteomes" id="UP000423396">
    <property type="component" value="Chromosome"/>
</dbReference>
<evidence type="ECO:0000313" key="2">
    <source>
        <dbReference type="Proteomes" id="UP000423396"/>
    </source>
</evidence>
<sequence>MINNRQSLLNIHMRLEDLERMRELALEYDKLLNEVLNEIQPLARECLALELDDTLSPVFAVENVRTQNAILAFPYKCGEKVGYLVITKEGKVYFEDFQGNVEERGELFVKENS</sequence>
<proteinExistence type="predicted"/>
<gene>
    <name evidence="1" type="ORF">D1868_03525</name>
</gene>
<dbReference type="EMBL" id="CP045483">
    <property type="protein sequence ID" value="QGR19136.1"/>
    <property type="molecule type" value="Genomic_DNA"/>
</dbReference>
<keyword evidence="2" id="KW-1185">Reference proteome</keyword>
<accession>A0A650CMR2</accession>
<dbReference type="KEGG" id="sazo:D1868_03525"/>
<dbReference type="AlphaFoldDB" id="A0A650CMR2"/>
<protein>
    <submittedName>
        <fullName evidence="1">Uncharacterized protein</fullName>
    </submittedName>
</protein>
<dbReference type="OrthoDB" id="40635at2157"/>
<organism evidence="1 2">
    <name type="scientific">Stygiolobus azoricus</name>
    <dbReference type="NCBI Taxonomy" id="41675"/>
    <lineage>
        <taxon>Archaea</taxon>
        <taxon>Thermoproteota</taxon>
        <taxon>Thermoprotei</taxon>
        <taxon>Sulfolobales</taxon>
        <taxon>Sulfolobaceae</taxon>
        <taxon>Stygiolobus</taxon>
    </lineage>
</organism>
<evidence type="ECO:0000313" key="1">
    <source>
        <dbReference type="EMBL" id="QGR19136.1"/>
    </source>
</evidence>
<name>A0A650CMR2_9CREN</name>